<keyword evidence="5" id="KW-0067">ATP-binding</keyword>
<accession>Q0CF83</accession>
<dbReference type="SMART" id="SM00487">
    <property type="entry name" value="DEXDc"/>
    <property type="match status" value="1"/>
</dbReference>
<dbReference type="HOGENOM" id="CLU_000315_3_1_1"/>
<dbReference type="GO" id="GO:0008094">
    <property type="term" value="F:ATP-dependent activity, acting on DNA"/>
    <property type="evidence" value="ECO:0007669"/>
    <property type="project" value="TreeGrafter"/>
</dbReference>
<dbReference type="Gene3D" id="3.40.50.10810">
    <property type="entry name" value="Tandem AAA-ATPase domain"/>
    <property type="match status" value="1"/>
</dbReference>
<dbReference type="PROSITE" id="PS51194">
    <property type="entry name" value="HELICASE_CTER"/>
    <property type="match status" value="1"/>
</dbReference>
<comment type="similarity">
    <text evidence="1">Belongs to the SNF2/RAD54 helicase family.</text>
</comment>
<dbReference type="InterPro" id="IPR038718">
    <property type="entry name" value="SNF2-like_sf"/>
</dbReference>
<evidence type="ECO:0000313" key="10">
    <source>
        <dbReference type="Proteomes" id="UP000007963"/>
    </source>
</evidence>
<dbReference type="Pfam" id="PF00271">
    <property type="entry name" value="Helicase_C"/>
    <property type="match status" value="1"/>
</dbReference>
<gene>
    <name evidence="9" type="ORF">ATEG_07651</name>
</gene>
<proteinExistence type="inferred from homology"/>
<dbReference type="PANTHER" id="PTHR45626">
    <property type="entry name" value="TRANSCRIPTION TERMINATION FACTOR 2-RELATED"/>
    <property type="match status" value="1"/>
</dbReference>
<feature type="compositionally biased region" description="Basic and acidic residues" evidence="6">
    <location>
        <begin position="204"/>
        <end position="222"/>
    </location>
</feature>
<dbReference type="AlphaFoldDB" id="Q0CF83"/>
<dbReference type="PROSITE" id="PS51192">
    <property type="entry name" value="HELICASE_ATP_BIND_1"/>
    <property type="match status" value="1"/>
</dbReference>
<dbReference type="GeneID" id="4322523"/>
<evidence type="ECO:0000256" key="5">
    <source>
        <dbReference type="ARBA" id="ARBA00022840"/>
    </source>
</evidence>
<dbReference type="SUPFAM" id="SSF52540">
    <property type="entry name" value="P-loop containing nucleoside triphosphate hydrolases"/>
    <property type="match status" value="2"/>
</dbReference>
<protein>
    <recommendedName>
        <fullName evidence="11">DNA repair protein rad5</fullName>
    </recommendedName>
</protein>
<keyword evidence="3" id="KW-0378">Hydrolase</keyword>
<dbReference type="InterPro" id="IPR001650">
    <property type="entry name" value="Helicase_C-like"/>
</dbReference>
<feature type="region of interest" description="Disordered" evidence="6">
    <location>
        <begin position="153"/>
        <end position="282"/>
    </location>
</feature>
<dbReference type="InterPro" id="IPR050628">
    <property type="entry name" value="SNF2_RAD54_helicase_TF"/>
</dbReference>
<keyword evidence="4" id="KW-0347">Helicase</keyword>
<dbReference type="Gene3D" id="3.30.40.10">
    <property type="entry name" value="Zinc/RING finger domain, C3HC4 (zinc finger)"/>
    <property type="match status" value="1"/>
</dbReference>
<evidence type="ECO:0000256" key="4">
    <source>
        <dbReference type="ARBA" id="ARBA00022806"/>
    </source>
</evidence>
<dbReference type="Pfam" id="PF00176">
    <property type="entry name" value="SNF2-rel_dom"/>
    <property type="match status" value="1"/>
</dbReference>
<feature type="region of interest" description="Disordered" evidence="6">
    <location>
        <begin position="682"/>
        <end position="701"/>
    </location>
</feature>
<evidence type="ECO:0000313" key="9">
    <source>
        <dbReference type="EMBL" id="EAU31913.1"/>
    </source>
</evidence>
<sequence>MANPSSDESMEIDENLLQSIDARRKACNAKEALARSRLAFQAASGNQPAAAPTIDAAQPSTPATGESASAAPADPTGGDTDPDSNFLQWGGSQAAASILIPAEKTEIDDNDPSQWPDEIPMDKEDDEQRFADIKFNFDCILQPTMADQIRFEREKQKEEARKKRVASRMALEEKEKEKGQGQDALFCEPNPAGSAAEGQNPLQDEPHKPSEQPESKKPEKPKAKLQNRITAAERRRSKNLGLDVVLGKEKQKGRGRGKKRETNDAKGGPSKKQQKEEAANPNLKLNDMVFSDVVEEAHVSSNMQACPGFTKMDKNKALTELIASIPAEDQNDAKSDKKKILEATRKFTRSARSDGNGGWKIKGLKTSLYHYQLLGAAFMRDRENTNHEPRGGLLCDMMGFGKTIQALVDGRQTDENDPVKTTLIVVPSHLVTHWVTQITKHCDMGAIGRIAQYHAKSRLMSTTAAETAQILQDMGVIITTYEEVRRSYPRIKIPKATTDPEQIAQLWDELFENELGPLHRIKFLRIILDEGHTIRNHTASVSIAVRALTAKYKWILSGTPVLNYPEEFYAQFDFLDVPYIGTYDRFSKEYCDGEESQKRLVNLLRSFMFRRTHASRLFSLPIISLPDINERVVKVELCAAERKLYDAIKDLSGIARGETASDWPSKKITLWLTALSKNAVLPAGPPQQEAPEESSDEHQGNKDELTRSFHAFMAELHEREQWEERLERTQCANCTLLPESPVLTDCKHMYCSECFHMLEEKEVDGAMKRVCQKKCRDVIGATALLGTLENMPSEAVISINEDILKSPKRSKSKKMRKEANSPANAEGAESDKHEDEDNEKDWVQACGCKMPSAKLSKITQIVSGWMQEDSKVKVVIFTQFLRFIDILAGICREKKWRFARLTGTMSVAAREESLTEFRENENVQVLIASLKAGGVGLDMSMASKCIIVDLWWNEGIQQQVGS</sequence>
<organism evidence="9 10">
    <name type="scientific">Aspergillus terreus (strain NIH 2624 / FGSC A1156)</name>
    <dbReference type="NCBI Taxonomy" id="341663"/>
    <lineage>
        <taxon>Eukaryota</taxon>
        <taxon>Fungi</taxon>
        <taxon>Dikarya</taxon>
        <taxon>Ascomycota</taxon>
        <taxon>Pezizomycotina</taxon>
        <taxon>Eurotiomycetes</taxon>
        <taxon>Eurotiomycetidae</taxon>
        <taxon>Eurotiales</taxon>
        <taxon>Aspergillaceae</taxon>
        <taxon>Aspergillus</taxon>
        <taxon>Aspergillus subgen. Circumdati</taxon>
    </lineage>
</organism>
<evidence type="ECO:0000259" key="8">
    <source>
        <dbReference type="PROSITE" id="PS51194"/>
    </source>
</evidence>
<evidence type="ECO:0008006" key="11">
    <source>
        <dbReference type="Google" id="ProtNLM"/>
    </source>
</evidence>
<dbReference type="InterPro" id="IPR014001">
    <property type="entry name" value="Helicase_ATP-bd"/>
</dbReference>
<dbReference type="InterPro" id="IPR000330">
    <property type="entry name" value="SNF2_N"/>
</dbReference>
<dbReference type="CDD" id="cd18793">
    <property type="entry name" value="SF2_C_SNF"/>
    <property type="match status" value="1"/>
</dbReference>
<dbReference type="GO" id="GO:0005524">
    <property type="term" value="F:ATP binding"/>
    <property type="evidence" value="ECO:0007669"/>
    <property type="project" value="UniProtKB-KW"/>
</dbReference>
<dbReference type="SUPFAM" id="SSF57850">
    <property type="entry name" value="RING/U-box"/>
    <property type="match status" value="1"/>
</dbReference>
<feature type="region of interest" description="Disordered" evidence="6">
    <location>
        <begin position="808"/>
        <end position="836"/>
    </location>
</feature>
<dbReference type="CDD" id="cd18008">
    <property type="entry name" value="DEXDc_SHPRH-like"/>
    <property type="match status" value="1"/>
</dbReference>
<feature type="domain" description="Helicase C-terminal" evidence="8">
    <location>
        <begin position="857"/>
        <end position="962"/>
    </location>
</feature>
<dbReference type="EMBL" id="CH476604">
    <property type="protein sequence ID" value="EAU31913.1"/>
    <property type="molecule type" value="Genomic_DNA"/>
</dbReference>
<dbReference type="InterPro" id="IPR013083">
    <property type="entry name" value="Znf_RING/FYVE/PHD"/>
</dbReference>
<feature type="compositionally biased region" description="Low complexity" evidence="6">
    <location>
        <begin position="70"/>
        <end position="79"/>
    </location>
</feature>
<reference evidence="10" key="1">
    <citation type="submission" date="2005-09" db="EMBL/GenBank/DDBJ databases">
        <title>Annotation of the Aspergillus terreus NIH2624 genome.</title>
        <authorList>
            <person name="Birren B.W."/>
            <person name="Lander E.S."/>
            <person name="Galagan J.E."/>
            <person name="Nusbaum C."/>
            <person name="Devon K."/>
            <person name="Henn M."/>
            <person name="Ma L.-J."/>
            <person name="Jaffe D.B."/>
            <person name="Butler J."/>
            <person name="Alvarez P."/>
            <person name="Gnerre S."/>
            <person name="Grabherr M."/>
            <person name="Kleber M."/>
            <person name="Mauceli E.W."/>
            <person name="Brockman W."/>
            <person name="Rounsley S."/>
            <person name="Young S.K."/>
            <person name="LaButti K."/>
            <person name="Pushparaj V."/>
            <person name="DeCaprio D."/>
            <person name="Crawford M."/>
            <person name="Koehrsen M."/>
            <person name="Engels R."/>
            <person name="Montgomery P."/>
            <person name="Pearson M."/>
            <person name="Howarth C."/>
            <person name="Larson L."/>
            <person name="Luoma S."/>
            <person name="White J."/>
            <person name="Alvarado L."/>
            <person name="Kodira C.D."/>
            <person name="Zeng Q."/>
            <person name="Oleary S."/>
            <person name="Yandava C."/>
            <person name="Denning D.W."/>
            <person name="Nierman W.C."/>
            <person name="Milne T."/>
            <person name="Madden K."/>
        </authorList>
    </citation>
    <scope>NUCLEOTIDE SEQUENCE [LARGE SCALE GENOMIC DNA]</scope>
    <source>
        <strain evidence="10">NIH 2624 / FGSC A1156</strain>
    </source>
</reference>
<feature type="compositionally biased region" description="Polar residues" evidence="6">
    <location>
        <begin position="58"/>
        <end position="67"/>
    </location>
</feature>
<dbReference type="VEuPathDB" id="FungiDB:ATEG_07651"/>
<keyword evidence="2" id="KW-0547">Nucleotide-binding</keyword>
<evidence type="ECO:0000256" key="3">
    <source>
        <dbReference type="ARBA" id="ARBA00022801"/>
    </source>
</evidence>
<evidence type="ECO:0000256" key="6">
    <source>
        <dbReference type="SAM" id="MobiDB-lite"/>
    </source>
</evidence>
<dbReference type="Gene3D" id="3.40.50.300">
    <property type="entry name" value="P-loop containing nucleotide triphosphate hydrolases"/>
    <property type="match status" value="1"/>
</dbReference>
<dbReference type="SMART" id="SM00490">
    <property type="entry name" value="HELICc"/>
    <property type="match status" value="1"/>
</dbReference>
<evidence type="ECO:0000256" key="2">
    <source>
        <dbReference type="ARBA" id="ARBA00022741"/>
    </source>
</evidence>
<dbReference type="InterPro" id="IPR027417">
    <property type="entry name" value="P-loop_NTPase"/>
</dbReference>
<evidence type="ECO:0000259" key="7">
    <source>
        <dbReference type="PROSITE" id="PS51192"/>
    </source>
</evidence>
<name>Q0CF83_ASPTN</name>
<dbReference type="OrthoDB" id="1699231at2759"/>
<dbReference type="GO" id="GO:0016787">
    <property type="term" value="F:hydrolase activity"/>
    <property type="evidence" value="ECO:0007669"/>
    <property type="project" value="UniProtKB-KW"/>
</dbReference>
<dbReference type="GO" id="GO:0005634">
    <property type="term" value="C:nucleus"/>
    <property type="evidence" value="ECO:0007669"/>
    <property type="project" value="TreeGrafter"/>
</dbReference>
<evidence type="ECO:0000256" key="1">
    <source>
        <dbReference type="ARBA" id="ARBA00007025"/>
    </source>
</evidence>
<dbReference type="Proteomes" id="UP000007963">
    <property type="component" value="Unassembled WGS sequence"/>
</dbReference>
<dbReference type="InterPro" id="IPR049730">
    <property type="entry name" value="SNF2/RAD54-like_C"/>
</dbReference>
<dbReference type="eggNOG" id="KOG1001">
    <property type="taxonomic scope" value="Eukaryota"/>
</dbReference>
<dbReference type="GO" id="GO:0006281">
    <property type="term" value="P:DNA repair"/>
    <property type="evidence" value="ECO:0007669"/>
    <property type="project" value="TreeGrafter"/>
</dbReference>
<dbReference type="STRING" id="341663.Q0CF83"/>
<dbReference type="GO" id="GO:0004386">
    <property type="term" value="F:helicase activity"/>
    <property type="evidence" value="ECO:0007669"/>
    <property type="project" value="UniProtKB-KW"/>
</dbReference>
<feature type="compositionally biased region" description="Polar residues" evidence="6">
    <location>
        <begin position="85"/>
        <end position="95"/>
    </location>
</feature>
<feature type="domain" description="Helicase ATP-binding" evidence="7">
    <location>
        <begin position="383"/>
        <end position="578"/>
    </location>
</feature>
<feature type="compositionally biased region" description="Basic and acidic residues" evidence="6">
    <location>
        <begin position="170"/>
        <end position="180"/>
    </location>
</feature>
<dbReference type="RefSeq" id="XP_001216272.1">
    <property type="nucleotide sequence ID" value="XM_001216272.1"/>
</dbReference>
<dbReference type="PANTHER" id="PTHR45626:SF17">
    <property type="entry name" value="HELICASE-LIKE TRANSCRIPTION FACTOR"/>
    <property type="match status" value="1"/>
</dbReference>
<feature type="region of interest" description="Disordered" evidence="6">
    <location>
        <begin position="42"/>
        <end position="123"/>
    </location>
</feature>
<dbReference type="OMA" id="WNEAVQD"/>